<name>A0ABW3T2N9_9CAUL</name>
<evidence type="ECO:0000256" key="1">
    <source>
        <dbReference type="SAM" id="SignalP"/>
    </source>
</evidence>
<gene>
    <name evidence="2" type="ORF">ACFQ27_11725</name>
</gene>
<evidence type="ECO:0000313" key="3">
    <source>
        <dbReference type="Proteomes" id="UP001597216"/>
    </source>
</evidence>
<reference evidence="3" key="1">
    <citation type="journal article" date="2019" name="Int. J. Syst. Evol. Microbiol.">
        <title>The Global Catalogue of Microorganisms (GCM) 10K type strain sequencing project: providing services to taxonomists for standard genome sequencing and annotation.</title>
        <authorList>
            <consortium name="The Broad Institute Genomics Platform"/>
            <consortium name="The Broad Institute Genome Sequencing Center for Infectious Disease"/>
            <person name="Wu L."/>
            <person name="Ma J."/>
        </authorList>
    </citation>
    <scope>NUCLEOTIDE SEQUENCE [LARGE SCALE GENOMIC DNA]</scope>
    <source>
        <strain evidence="3">CCUG 55074</strain>
    </source>
</reference>
<dbReference type="EMBL" id="JBHTLQ010000024">
    <property type="protein sequence ID" value="MFD1191250.1"/>
    <property type="molecule type" value="Genomic_DNA"/>
</dbReference>
<dbReference type="RefSeq" id="WP_374347153.1">
    <property type="nucleotide sequence ID" value="NZ_JBHTLQ010000024.1"/>
</dbReference>
<keyword evidence="1" id="KW-0732">Signal</keyword>
<comment type="caution">
    <text evidence="2">The sequence shown here is derived from an EMBL/GenBank/DDBJ whole genome shotgun (WGS) entry which is preliminary data.</text>
</comment>
<feature type="chain" id="PRO_5046754425" description="Secreted protein" evidence="1">
    <location>
        <begin position="27"/>
        <end position="205"/>
    </location>
</feature>
<evidence type="ECO:0000313" key="2">
    <source>
        <dbReference type="EMBL" id="MFD1191250.1"/>
    </source>
</evidence>
<proteinExistence type="predicted"/>
<organism evidence="2 3">
    <name type="scientific">Phenylobacterium conjunctum</name>
    <dbReference type="NCBI Taxonomy" id="1298959"/>
    <lineage>
        <taxon>Bacteria</taxon>
        <taxon>Pseudomonadati</taxon>
        <taxon>Pseudomonadota</taxon>
        <taxon>Alphaproteobacteria</taxon>
        <taxon>Caulobacterales</taxon>
        <taxon>Caulobacteraceae</taxon>
        <taxon>Phenylobacterium</taxon>
    </lineage>
</organism>
<sequence length="205" mass="20869">MTSMSNKGAAVLAAAAMISSSCVVWAAPAVAQPLPPRPAAGCGTQSLTGVAPDIMTYDSRTGTQVFVDQGARTDITAYNARTRSAAHVDGDLSKHGTPEVCVTDGTPGGDSYSIRPVGDSAQITGFDGKTGQTWRMDGDGYLTREHDCFKLGLGLFAGDRGNTATLGPQIAAGRDFAAIGVGVGDAMIAPLAVKDGMIGMGVLKC</sequence>
<feature type="signal peptide" evidence="1">
    <location>
        <begin position="1"/>
        <end position="26"/>
    </location>
</feature>
<keyword evidence="3" id="KW-1185">Reference proteome</keyword>
<protein>
    <recommendedName>
        <fullName evidence="4">Secreted protein</fullName>
    </recommendedName>
</protein>
<evidence type="ECO:0008006" key="4">
    <source>
        <dbReference type="Google" id="ProtNLM"/>
    </source>
</evidence>
<accession>A0ABW3T2N9</accession>
<dbReference type="PROSITE" id="PS51257">
    <property type="entry name" value="PROKAR_LIPOPROTEIN"/>
    <property type="match status" value="1"/>
</dbReference>
<dbReference type="Proteomes" id="UP001597216">
    <property type="component" value="Unassembled WGS sequence"/>
</dbReference>